<dbReference type="AlphaFoldDB" id="E4TNJ5"/>
<dbReference type="PANTHER" id="PTHR34220:SF7">
    <property type="entry name" value="SENSOR HISTIDINE KINASE YPDA"/>
    <property type="match status" value="1"/>
</dbReference>
<evidence type="ECO:0000259" key="2">
    <source>
        <dbReference type="Pfam" id="PF06580"/>
    </source>
</evidence>
<dbReference type="InterPro" id="IPR010559">
    <property type="entry name" value="Sig_transdc_His_kin_internal"/>
</dbReference>
<gene>
    <name evidence="3" type="ordered locus">Ftrac_0446</name>
</gene>
<dbReference type="KEGG" id="mtt:Ftrac_0446"/>
<dbReference type="PANTHER" id="PTHR34220">
    <property type="entry name" value="SENSOR HISTIDINE KINASE YPDA"/>
    <property type="match status" value="1"/>
</dbReference>
<dbReference type="HOGENOM" id="CLU_020473_1_0_10"/>
<organism evidence="3 4">
    <name type="scientific">Marivirga tractuosa (strain ATCC 23168 / DSM 4126 / NBRC 15989 / NCIMB 1408 / VKM B-1430 / H-43)</name>
    <name type="common">Microscilla tractuosa</name>
    <name type="synonym">Flexibacter tractuosus</name>
    <dbReference type="NCBI Taxonomy" id="643867"/>
    <lineage>
        <taxon>Bacteria</taxon>
        <taxon>Pseudomonadati</taxon>
        <taxon>Bacteroidota</taxon>
        <taxon>Cytophagia</taxon>
        <taxon>Cytophagales</taxon>
        <taxon>Marivirgaceae</taxon>
        <taxon>Marivirga</taxon>
    </lineage>
</organism>
<keyword evidence="1" id="KW-0472">Membrane</keyword>
<proteinExistence type="predicted"/>
<keyword evidence="1" id="KW-0812">Transmembrane</keyword>
<reference evidence="3 4" key="1">
    <citation type="journal article" date="2011" name="Stand. Genomic Sci.">
        <title>Complete genome sequence of Marivirga tractuosa type strain (H-43).</title>
        <authorList>
            <person name="Pagani I."/>
            <person name="Chertkov O."/>
            <person name="Lapidus A."/>
            <person name="Lucas S."/>
            <person name="Del Rio T.G."/>
            <person name="Tice H."/>
            <person name="Copeland A."/>
            <person name="Cheng J.F."/>
            <person name="Nolan M."/>
            <person name="Saunders E."/>
            <person name="Pitluck S."/>
            <person name="Held B."/>
            <person name="Goodwin L."/>
            <person name="Liolios K."/>
            <person name="Ovchinikova G."/>
            <person name="Ivanova N."/>
            <person name="Mavromatis K."/>
            <person name="Pati A."/>
            <person name="Chen A."/>
            <person name="Palaniappan K."/>
            <person name="Land M."/>
            <person name="Hauser L."/>
            <person name="Jeffries C.D."/>
            <person name="Detter J.C."/>
            <person name="Han C."/>
            <person name="Tapia R."/>
            <person name="Ngatchou-Djao O.D."/>
            <person name="Rohde M."/>
            <person name="Goker M."/>
            <person name="Spring S."/>
            <person name="Sikorski J."/>
            <person name="Woyke T."/>
            <person name="Bristow J."/>
            <person name="Eisen J.A."/>
            <person name="Markowitz V."/>
            <person name="Hugenholtz P."/>
            <person name="Klenk H.P."/>
            <person name="Kyrpides N.C."/>
        </authorList>
    </citation>
    <scope>NUCLEOTIDE SEQUENCE [LARGE SCALE GENOMIC DNA]</scope>
    <source>
        <strain evidence="4">ATCC 23168 / DSM 4126 / NBRC 15989 / NCIMB 1408 / VKM B-1430 / H-43</strain>
    </source>
</reference>
<dbReference type="EMBL" id="CP002349">
    <property type="protein sequence ID" value="ADR20452.1"/>
    <property type="molecule type" value="Genomic_DNA"/>
</dbReference>
<dbReference type="eggNOG" id="COG2972">
    <property type="taxonomic scope" value="Bacteria"/>
</dbReference>
<dbReference type="Gene3D" id="3.30.565.10">
    <property type="entry name" value="Histidine kinase-like ATPase, C-terminal domain"/>
    <property type="match status" value="1"/>
</dbReference>
<protein>
    <submittedName>
        <fullName evidence="3">Signal transduction histidine kinase, LytS</fullName>
    </submittedName>
</protein>
<dbReference type="Proteomes" id="UP000008720">
    <property type="component" value="Chromosome"/>
</dbReference>
<dbReference type="InterPro" id="IPR050640">
    <property type="entry name" value="Bact_2-comp_sensor_kinase"/>
</dbReference>
<keyword evidence="1" id="KW-1133">Transmembrane helix</keyword>
<keyword evidence="4" id="KW-1185">Reference proteome</keyword>
<dbReference type="GO" id="GO:0000155">
    <property type="term" value="F:phosphorelay sensor kinase activity"/>
    <property type="evidence" value="ECO:0007669"/>
    <property type="project" value="InterPro"/>
</dbReference>
<dbReference type="Pfam" id="PF06580">
    <property type="entry name" value="His_kinase"/>
    <property type="match status" value="1"/>
</dbReference>
<dbReference type="GO" id="GO:0016020">
    <property type="term" value="C:membrane"/>
    <property type="evidence" value="ECO:0007669"/>
    <property type="project" value="InterPro"/>
</dbReference>
<feature type="transmembrane region" description="Helical" evidence="1">
    <location>
        <begin position="72"/>
        <end position="96"/>
    </location>
</feature>
<name>E4TNJ5_MARTH</name>
<evidence type="ECO:0000313" key="3">
    <source>
        <dbReference type="EMBL" id="ADR20452.1"/>
    </source>
</evidence>
<feature type="domain" description="Signal transduction histidine kinase internal region" evidence="2">
    <location>
        <begin position="153"/>
        <end position="230"/>
    </location>
</feature>
<feature type="transmembrane region" description="Helical" evidence="1">
    <location>
        <begin position="12"/>
        <end position="32"/>
    </location>
</feature>
<accession>E4TNJ5</accession>
<dbReference type="OrthoDB" id="9792992at2"/>
<keyword evidence="3" id="KW-0808">Transferase</keyword>
<sequence length="343" mass="40007">MILKRLTQYKIHHLIGWLLYLIIAAAGYNRFYENKLDLLLVTSVYVFSHALMYYISQYVLTAFSFKKGKPWLFFLGYVVLAVFLSLVMYGVIYLILGDQMPLYFGKEFLTIFSVFLISNLFMGGVLIGVKSMIDKSRQQKFEKERKQESLLSELSYLKAQVNPHFLFNTINSVYVLIKMNPDKAADMLIKLSDLLRSQLYDFSSDKITIEEEIKYLENYIELEKLRRAHRVEVDFEKQGALHDFSLPPLLMIPFLENCFKHLSSNTDQPNQVRINMAKDKNKLKVEFSNTFDQQSAPRKEGGIGLANVRRRLALLFPDKHQLEISRTDELFIVNLELELSDYA</sequence>
<evidence type="ECO:0000313" key="4">
    <source>
        <dbReference type="Proteomes" id="UP000008720"/>
    </source>
</evidence>
<dbReference type="InterPro" id="IPR036890">
    <property type="entry name" value="HATPase_C_sf"/>
</dbReference>
<dbReference type="RefSeq" id="WP_013452603.1">
    <property type="nucleotide sequence ID" value="NC_014759.1"/>
</dbReference>
<keyword evidence="3" id="KW-0418">Kinase</keyword>
<evidence type="ECO:0000256" key="1">
    <source>
        <dbReference type="SAM" id="Phobius"/>
    </source>
</evidence>
<feature type="transmembrane region" description="Helical" evidence="1">
    <location>
        <begin position="108"/>
        <end position="129"/>
    </location>
</feature>
<feature type="transmembrane region" description="Helical" evidence="1">
    <location>
        <begin position="38"/>
        <end position="60"/>
    </location>
</feature>
<dbReference type="STRING" id="643867.Ftrac_0446"/>